<keyword evidence="3" id="KW-1185">Reference proteome</keyword>
<evidence type="ECO:0000313" key="3">
    <source>
        <dbReference type="Proteomes" id="UP000828390"/>
    </source>
</evidence>
<dbReference type="Proteomes" id="UP000828390">
    <property type="component" value="Unassembled WGS sequence"/>
</dbReference>
<evidence type="ECO:0000256" key="1">
    <source>
        <dbReference type="SAM" id="MobiDB-lite"/>
    </source>
</evidence>
<evidence type="ECO:0000313" key="2">
    <source>
        <dbReference type="EMBL" id="KAH3861182.1"/>
    </source>
</evidence>
<feature type="region of interest" description="Disordered" evidence="1">
    <location>
        <begin position="1"/>
        <end position="29"/>
    </location>
</feature>
<dbReference type="AlphaFoldDB" id="A0A9D4RC01"/>
<name>A0A9D4RC01_DREPO</name>
<accession>A0A9D4RC01</accession>
<gene>
    <name evidence="2" type="ORF">DPMN_024110</name>
</gene>
<dbReference type="EMBL" id="JAIWYP010000002">
    <property type="protein sequence ID" value="KAH3861182.1"/>
    <property type="molecule type" value="Genomic_DNA"/>
</dbReference>
<organism evidence="2 3">
    <name type="scientific">Dreissena polymorpha</name>
    <name type="common">Zebra mussel</name>
    <name type="synonym">Mytilus polymorpha</name>
    <dbReference type="NCBI Taxonomy" id="45954"/>
    <lineage>
        <taxon>Eukaryota</taxon>
        <taxon>Metazoa</taxon>
        <taxon>Spiralia</taxon>
        <taxon>Lophotrochozoa</taxon>
        <taxon>Mollusca</taxon>
        <taxon>Bivalvia</taxon>
        <taxon>Autobranchia</taxon>
        <taxon>Heteroconchia</taxon>
        <taxon>Euheterodonta</taxon>
        <taxon>Imparidentia</taxon>
        <taxon>Neoheterodontei</taxon>
        <taxon>Myida</taxon>
        <taxon>Dreissenoidea</taxon>
        <taxon>Dreissenidae</taxon>
        <taxon>Dreissena</taxon>
    </lineage>
</organism>
<protein>
    <submittedName>
        <fullName evidence="2">Uncharacterized protein</fullName>
    </submittedName>
</protein>
<comment type="caution">
    <text evidence="2">The sequence shown here is derived from an EMBL/GenBank/DDBJ whole genome shotgun (WGS) entry which is preliminary data.</text>
</comment>
<sequence length="96" mass="10928">MHPIRQDNLSHGTSNGKEREGGLETPGAGTWMQMLSRWAKHGGSWRDSPRTDTPRESWFAAYAPDGTTGEDEMNNIYLQTTTSDRYFTFPKVRFDS</sequence>
<reference evidence="2" key="2">
    <citation type="submission" date="2020-11" db="EMBL/GenBank/DDBJ databases">
        <authorList>
            <person name="McCartney M.A."/>
            <person name="Auch B."/>
            <person name="Kono T."/>
            <person name="Mallez S."/>
            <person name="Becker A."/>
            <person name="Gohl D.M."/>
            <person name="Silverstein K.A.T."/>
            <person name="Koren S."/>
            <person name="Bechman K.B."/>
            <person name="Herman A."/>
            <person name="Abrahante J.E."/>
            <person name="Garbe J."/>
        </authorList>
    </citation>
    <scope>NUCLEOTIDE SEQUENCE</scope>
    <source>
        <strain evidence="2">Duluth1</strain>
        <tissue evidence="2">Whole animal</tissue>
    </source>
</reference>
<reference evidence="2" key="1">
    <citation type="journal article" date="2019" name="bioRxiv">
        <title>The Genome of the Zebra Mussel, Dreissena polymorpha: A Resource for Invasive Species Research.</title>
        <authorList>
            <person name="McCartney M.A."/>
            <person name="Auch B."/>
            <person name="Kono T."/>
            <person name="Mallez S."/>
            <person name="Zhang Y."/>
            <person name="Obille A."/>
            <person name="Becker A."/>
            <person name="Abrahante J.E."/>
            <person name="Garbe J."/>
            <person name="Badalamenti J.P."/>
            <person name="Herman A."/>
            <person name="Mangelson H."/>
            <person name="Liachko I."/>
            <person name="Sullivan S."/>
            <person name="Sone E.D."/>
            <person name="Koren S."/>
            <person name="Silverstein K.A.T."/>
            <person name="Beckman K.B."/>
            <person name="Gohl D.M."/>
        </authorList>
    </citation>
    <scope>NUCLEOTIDE SEQUENCE</scope>
    <source>
        <strain evidence="2">Duluth1</strain>
        <tissue evidence="2">Whole animal</tissue>
    </source>
</reference>
<proteinExistence type="predicted"/>